<dbReference type="Pfam" id="PF09661">
    <property type="entry name" value="DUF2398"/>
    <property type="match status" value="1"/>
</dbReference>
<evidence type="ECO:0008006" key="4">
    <source>
        <dbReference type="Google" id="ProtNLM"/>
    </source>
</evidence>
<proteinExistence type="predicted"/>
<name>A0ABP8DMG7_9ACTN</name>
<accession>A0ABP8DMG7</accession>
<comment type="caution">
    <text evidence="2">The sequence shown here is derived from an EMBL/GenBank/DDBJ whole genome shotgun (WGS) entry which is preliminary data.</text>
</comment>
<evidence type="ECO:0000313" key="2">
    <source>
        <dbReference type="EMBL" id="GAA4259708.1"/>
    </source>
</evidence>
<gene>
    <name evidence="2" type="ORF">GCM10022255_085350</name>
</gene>
<organism evidence="2 3">
    <name type="scientific">Dactylosporangium darangshiense</name>
    <dbReference type="NCBI Taxonomy" id="579108"/>
    <lineage>
        <taxon>Bacteria</taxon>
        <taxon>Bacillati</taxon>
        <taxon>Actinomycetota</taxon>
        <taxon>Actinomycetes</taxon>
        <taxon>Micromonosporales</taxon>
        <taxon>Micromonosporaceae</taxon>
        <taxon>Dactylosporangium</taxon>
    </lineage>
</organism>
<dbReference type="EMBL" id="BAABAT010000037">
    <property type="protein sequence ID" value="GAA4259708.1"/>
    <property type="molecule type" value="Genomic_DNA"/>
</dbReference>
<evidence type="ECO:0000313" key="3">
    <source>
        <dbReference type="Proteomes" id="UP001500620"/>
    </source>
</evidence>
<keyword evidence="3" id="KW-1185">Reference proteome</keyword>
<sequence>MSNSTLDPEVAEAARHLTAVCRISVIDDPARYRTLLRGQRELAAFFRDELGWTLVVHEVAGVIRLHKRRDDPPADRGPFVTRDNRPGPLAGIGVLVLVALVCEQLWRRPRISLRELVQAIAQVCAAETAEGRLPPFRIVATDGVSKRQAQTARQDLSDALKLLVAEGEIAIDTDLDRALADDAADCVITANRDSLATKFASLSPTLLGLSGRPTHEHAAALTATSLPDATQAAAVDHRASVDGRRLAALRRVVDDPGVDPTDDPAPVGYLLTLSGRERALTVASQLGLVATVRRDWWEVTNPGSGATSMDFPLGRRTARQAALALLAELTRRPQPEAELPLAEIEALITAVREDLPRWGSSYAGKLTVLAQAAAADLVAAGLLTRADAPNCWRPTPGIHLWRIQVRRGEPPTRTAERDSGSPAWVADTLDLTGPGELEEPS</sequence>
<protein>
    <recommendedName>
        <fullName evidence="4">TIGR02678 family protein</fullName>
    </recommendedName>
</protein>
<feature type="compositionally biased region" description="Basic and acidic residues" evidence="1">
    <location>
        <begin position="409"/>
        <end position="419"/>
    </location>
</feature>
<feature type="region of interest" description="Disordered" evidence="1">
    <location>
        <begin position="409"/>
        <end position="441"/>
    </location>
</feature>
<dbReference type="Proteomes" id="UP001500620">
    <property type="component" value="Unassembled WGS sequence"/>
</dbReference>
<evidence type="ECO:0000256" key="1">
    <source>
        <dbReference type="SAM" id="MobiDB-lite"/>
    </source>
</evidence>
<dbReference type="InterPro" id="IPR013494">
    <property type="entry name" value="CHP02678"/>
</dbReference>
<reference evidence="3" key="1">
    <citation type="journal article" date="2019" name="Int. J. Syst. Evol. Microbiol.">
        <title>The Global Catalogue of Microorganisms (GCM) 10K type strain sequencing project: providing services to taxonomists for standard genome sequencing and annotation.</title>
        <authorList>
            <consortium name="The Broad Institute Genomics Platform"/>
            <consortium name="The Broad Institute Genome Sequencing Center for Infectious Disease"/>
            <person name="Wu L."/>
            <person name="Ma J."/>
        </authorList>
    </citation>
    <scope>NUCLEOTIDE SEQUENCE [LARGE SCALE GENOMIC DNA]</scope>
    <source>
        <strain evidence="3">JCM 17441</strain>
    </source>
</reference>